<name>A0ABT1DA09_9PROT</name>
<sequence length="427" mass="42953">MAFILGPAQGHGQIDGTDGNDVLIARGSHNTITDDGGRNIVISGDGGHDSLHLGMPADPLLPLPPPGTPTLSDAVLLRGEGNTLLGGEADFRILGLHGGNHITLGSGSNDLRLFGEHNSVELGRGDDSIHFFGGHASVVQHGLAYGGAGTTTIQFTGTGNSLSVINDTPAALGPARANVVITGGDGQGSFGFAGAGTFSLRTHGEQNEVSTGTGRFDIAPGDGHDIVHLGFSARGGGASGTITLNGTHNTIDGSAGSVTVTGGDGHTTLDFRNGFSSSLNLMLGGSHNSLTNNIPTGGTIDMGEGDATLSLFGNSATITFHGAGNVATLDNANHGTINDRSDGLRLNVSSTPGLFSFTETVENFGADRGAVVALDAETTGYATAQSAYAALHGDGMGNTVLDLPNAGELVFAGLSPTALHEDNFLIA</sequence>
<dbReference type="RefSeq" id="WP_252955077.1">
    <property type="nucleotide sequence ID" value="NZ_JAFIRR010000129.1"/>
</dbReference>
<evidence type="ECO:0000313" key="2">
    <source>
        <dbReference type="Proteomes" id="UP001523392"/>
    </source>
</evidence>
<protein>
    <recommendedName>
        <fullName evidence="3">Calcium-binding protein</fullName>
    </recommendedName>
</protein>
<dbReference type="EMBL" id="JAFIRR010000129">
    <property type="protein sequence ID" value="MCO6418442.1"/>
    <property type="molecule type" value="Genomic_DNA"/>
</dbReference>
<proteinExistence type="predicted"/>
<reference evidence="1 2" key="1">
    <citation type="submission" date="2021-12" db="EMBL/GenBank/DDBJ databases">
        <title>Siccirubricoccus leaddurans sp. nov., a high concentration Zn2+ tolerance bacterium.</title>
        <authorList>
            <person name="Cao Y."/>
        </authorList>
    </citation>
    <scope>NUCLEOTIDE SEQUENCE [LARGE SCALE GENOMIC DNA]</scope>
    <source>
        <strain evidence="1 2">KC 17139</strain>
    </source>
</reference>
<keyword evidence="2" id="KW-1185">Reference proteome</keyword>
<organism evidence="1 2">
    <name type="scientific">Siccirubricoccus soli</name>
    <dbReference type="NCBI Taxonomy" id="2899147"/>
    <lineage>
        <taxon>Bacteria</taxon>
        <taxon>Pseudomonadati</taxon>
        <taxon>Pseudomonadota</taxon>
        <taxon>Alphaproteobacteria</taxon>
        <taxon>Acetobacterales</taxon>
        <taxon>Roseomonadaceae</taxon>
        <taxon>Siccirubricoccus</taxon>
    </lineage>
</organism>
<comment type="caution">
    <text evidence="1">The sequence shown here is derived from an EMBL/GenBank/DDBJ whole genome shotgun (WGS) entry which is preliminary data.</text>
</comment>
<evidence type="ECO:0008006" key="3">
    <source>
        <dbReference type="Google" id="ProtNLM"/>
    </source>
</evidence>
<gene>
    <name evidence="1" type="ORF">JYK14_20060</name>
</gene>
<evidence type="ECO:0000313" key="1">
    <source>
        <dbReference type="EMBL" id="MCO6418442.1"/>
    </source>
</evidence>
<dbReference type="Proteomes" id="UP001523392">
    <property type="component" value="Unassembled WGS sequence"/>
</dbReference>
<accession>A0ABT1DA09</accession>